<accession>A0A949K2D9</accession>
<dbReference type="Pfam" id="PF17128">
    <property type="entry name" value="DUF5107"/>
    <property type="match status" value="1"/>
</dbReference>
<dbReference type="InterPro" id="IPR019734">
    <property type="entry name" value="TPR_rpt"/>
</dbReference>
<keyword evidence="1" id="KW-0677">Repeat</keyword>
<organism evidence="4 5">
    <name type="scientific">Diplocloster agilis</name>
    <dbReference type="NCBI Taxonomy" id="2850323"/>
    <lineage>
        <taxon>Bacteria</taxon>
        <taxon>Bacillati</taxon>
        <taxon>Bacillota</taxon>
        <taxon>Clostridia</taxon>
        <taxon>Lachnospirales</taxon>
        <taxon>Lachnospiraceae</taxon>
        <taxon>Diplocloster</taxon>
    </lineage>
</organism>
<dbReference type="PANTHER" id="PTHR44943:SF8">
    <property type="entry name" value="TPR REPEAT-CONTAINING PROTEIN MJ0263"/>
    <property type="match status" value="1"/>
</dbReference>
<dbReference type="Proteomes" id="UP000712157">
    <property type="component" value="Unassembled WGS sequence"/>
</dbReference>
<protein>
    <submittedName>
        <fullName evidence="4">DUF5107 domain-containing protein</fullName>
    </submittedName>
</protein>
<dbReference type="SMART" id="SM00028">
    <property type="entry name" value="TPR"/>
    <property type="match status" value="7"/>
</dbReference>
<keyword evidence="2" id="KW-0802">TPR repeat</keyword>
<proteinExistence type="predicted"/>
<sequence length="1120" mass="127913">MDVWEKKVQVWEQDIEIPTYEVGKPDKNPMFLEKRVYQGSSGKVYPHSVIDKIYDEKVNKTYHAVYLENKYLKIMVLPELGGRIQRATDKTNNYDFVYYNHVIKPALVGLTGPWISGGIEFNWPQHHRPSTFDPVDFRIMENSDGSCTVLVGEIENMFRTKGMAAFTLHPDKAYLEISAQLYNRTNRPQTFLWWANPAVPVNDHTQSIFPPDVHAVMDHGKRDVSNFPIATGVYYKMDYSEGVDISRYKNIPVPTSYMADHSDYDFVGGYDYQEKAGILHVADHHVAPGKKQWTWGCGEFGKAWDRNLTDEDGPYVELMTGCFTDNQPDFTWMAPYEEKVFTQYFMPYKGVGQIKNATVQAAVGLEEDEEGITIRAYVTGEYPKAEIRLTRDEEILFSKALDLSPEQAFEAKIGKDADPVEDETRLEVTVLDQDGNRLVAYRPEKQTIHKTPDPASPVPLPEEVKTNEDLYLYGLHLEQYRHATYEPADYYLEGLRRDPTDSRINTAYGKLLMSRGRFAESVPFFEAAISKLTRSNPNPYDGEAYFQLGLALRYMGKDAEAYDRFYKAAWSAAWQDAAYYQMACICTAGDDLETALSHVERSLVRNYHNMKARNLKASLLRKLEKWEACGNLLKENEQIDPLDLGTVYEEALLQDKIQNSDVPCGKDLLQEAVRRLRGNFNTAIELAIDKVEAGLYREAAEWLELFISGEMQKGKKEDEIYPLVYYYVAGCYGKLNQSKAQETALRRAASADSSYCFPHRLEDIGILTGAIAKNPEDSRAAYYLGNLWYDKKQYGDAISCFERSAAICDDFATVHRNLALACYNKLHDAKRARTELEKAFQLDTTDARVFMELDQLRKKMGMSKEERLKELQNHMELVEIRDDLYLEYATLLNACGRFEEALQYISRRNFHPWEGGEGKVPAQYLFSLVETGKKYLRQGDCEAAIKVLKQAAGSYPYNLGEGKLAGAQENNIYYYLGCAYEGADQPDKAAVCFQKAAVGISEPAGMMYYNDQPPEMIFYQGMALRKLNREKEARSRFHKLLDYGQKHIFDDVKIDYFAVSLPDLQIFDEDLNRKNEIHCRFLMGLGLLGLGQEKEAGAEFQKVLALDGMHVGALIHSSWS</sequence>
<feature type="domain" description="DUF5107" evidence="3">
    <location>
        <begin position="43"/>
        <end position="347"/>
    </location>
</feature>
<dbReference type="EMBL" id="JAHQCW010000035">
    <property type="protein sequence ID" value="MBU9738444.1"/>
    <property type="molecule type" value="Genomic_DNA"/>
</dbReference>
<dbReference type="InterPro" id="IPR051685">
    <property type="entry name" value="Ycf3/AcsC/BcsC/TPR_MFPF"/>
</dbReference>
<dbReference type="InterPro" id="IPR011990">
    <property type="entry name" value="TPR-like_helical_dom_sf"/>
</dbReference>
<evidence type="ECO:0000259" key="3">
    <source>
        <dbReference type="Pfam" id="PF17128"/>
    </source>
</evidence>
<dbReference type="InterPro" id="IPR033396">
    <property type="entry name" value="DUF5107"/>
</dbReference>
<dbReference type="Gene3D" id="1.25.40.10">
    <property type="entry name" value="Tetratricopeptide repeat domain"/>
    <property type="match status" value="3"/>
</dbReference>
<reference evidence="4" key="1">
    <citation type="submission" date="2021-06" db="EMBL/GenBank/DDBJ databases">
        <title>Description of novel taxa of the family Lachnospiraceae.</title>
        <authorList>
            <person name="Chaplin A.V."/>
            <person name="Sokolova S.R."/>
            <person name="Pikina A.P."/>
            <person name="Korzhanova M."/>
            <person name="Belova V."/>
            <person name="Korostin D."/>
            <person name="Efimov B.A."/>
        </authorList>
    </citation>
    <scope>NUCLEOTIDE SEQUENCE</scope>
    <source>
        <strain evidence="4">ASD5720</strain>
    </source>
</reference>
<name>A0A949K2D9_9FIRM</name>
<dbReference type="SUPFAM" id="SSF48452">
    <property type="entry name" value="TPR-like"/>
    <property type="match status" value="4"/>
</dbReference>
<dbReference type="AlphaFoldDB" id="A0A949K2D9"/>
<evidence type="ECO:0000313" key="5">
    <source>
        <dbReference type="Proteomes" id="UP000712157"/>
    </source>
</evidence>
<comment type="caution">
    <text evidence="4">The sequence shown here is derived from an EMBL/GenBank/DDBJ whole genome shotgun (WGS) entry which is preliminary data.</text>
</comment>
<dbReference type="RefSeq" id="WP_238722600.1">
    <property type="nucleotide sequence ID" value="NZ_JAHQCW010000035.1"/>
</dbReference>
<keyword evidence="5" id="KW-1185">Reference proteome</keyword>
<evidence type="ECO:0000256" key="1">
    <source>
        <dbReference type="ARBA" id="ARBA00022737"/>
    </source>
</evidence>
<dbReference type="Pfam" id="PF13432">
    <property type="entry name" value="TPR_16"/>
    <property type="match status" value="1"/>
</dbReference>
<dbReference type="PANTHER" id="PTHR44943">
    <property type="entry name" value="CELLULOSE SYNTHASE OPERON PROTEIN C"/>
    <property type="match status" value="1"/>
</dbReference>
<evidence type="ECO:0000256" key="2">
    <source>
        <dbReference type="ARBA" id="ARBA00022803"/>
    </source>
</evidence>
<gene>
    <name evidence="4" type="ORF">KTH89_18025</name>
</gene>
<evidence type="ECO:0000313" key="4">
    <source>
        <dbReference type="EMBL" id="MBU9738444.1"/>
    </source>
</evidence>